<dbReference type="HOGENOM" id="CLU_911941_0_0_9"/>
<name>E4Q7C0_CALH1</name>
<dbReference type="InterPro" id="IPR050696">
    <property type="entry name" value="FtsA/MreB"/>
</dbReference>
<reference evidence="1 2" key="2">
    <citation type="journal article" date="2011" name="J. Bacteriol.">
        <title>Complete genome sequences for the anaerobic, extremely thermophilic plant biomass-degrading bacteria Caldicellulosiruptor hydrothermalis, Caldicellulosiruptor kristjanssonii, Caldicellulosiruptor kronotskyensis, Caldicellulosiruptor owensenis, and Caldicellulosiruptor lactoaceticus.</title>
        <authorList>
            <person name="Blumer-Schuette S.E."/>
            <person name="Ozdemir I."/>
            <person name="Mistry D."/>
            <person name="Lucas S."/>
            <person name="Lapidus A."/>
            <person name="Cheng J.F."/>
            <person name="Goodwin L.A."/>
            <person name="Pitluck S."/>
            <person name="Land M.L."/>
            <person name="Hauser L.J."/>
            <person name="Woyke T."/>
            <person name="Mikhailova N."/>
            <person name="Pati A."/>
            <person name="Kyrpides N.C."/>
            <person name="Ivanova N."/>
            <person name="Detter J.C."/>
            <person name="Walston-Davenport K."/>
            <person name="Han S."/>
            <person name="Adams M.W."/>
            <person name="Kelly R.M."/>
        </authorList>
    </citation>
    <scope>NUCLEOTIDE SEQUENCE [LARGE SCALE GENOMIC DNA]</scope>
    <source>
        <strain evidence="2">DSM 18901 / VKM B-2411 / 108</strain>
    </source>
</reference>
<dbReference type="RefSeq" id="WP_013402828.1">
    <property type="nucleotide sequence ID" value="NC_014652.1"/>
</dbReference>
<dbReference type="AlphaFoldDB" id="E4Q7C0"/>
<dbReference type="Gene3D" id="3.30.420.40">
    <property type="match status" value="2"/>
</dbReference>
<dbReference type="OrthoDB" id="5291956at2"/>
<dbReference type="InterPro" id="IPR043129">
    <property type="entry name" value="ATPase_NBD"/>
</dbReference>
<dbReference type="STRING" id="632292.Calhy_0904"/>
<reference key="1">
    <citation type="submission" date="2010-09" db="EMBL/GenBank/DDBJ databases">
        <title>Complete sequence of Caldicellulosiruptor hydrothermalis 108.</title>
        <authorList>
            <consortium name="US DOE Joint Genome Institute"/>
            <person name="Lucas S."/>
            <person name="Copeland A."/>
            <person name="Lapidus A."/>
            <person name="Cheng J.-F."/>
            <person name="Bruce D."/>
            <person name="Goodwin L."/>
            <person name="Pitluck S."/>
            <person name="Davenport K."/>
            <person name="Detter J.C."/>
            <person name="Han C."/>
            <person name="Tapia R."/>
            <person name="Land M."/>
            <person name="Hauser L."/>
            <person name="Chang Y.-J."/>
            <person name="Jeffries C."/>
            <person name="Kyrpides N."/>
            <person name="Ivanova N."/>
            <person name="Mikhailova N."/>
            <person name="Blumer-Schuette S.E."/>
            <person name="Kelly R.M."/>
            <person name="Woyke T."/>
        </authorList>
    </citation>
    <scope>NUCLEOTIDE SEQUENCE</scope>
    <source>
        <strain>108</strain>
    </source>
</reference>
<evidence type="ECO:0000313" key="1">
    <source>
        <dbReference type="EMBL" id="ADQ06633.1"/>
    </source>
</evidence>
<dbReference type="PANTHER" id="PTHR32432:SF3">
    <property type="entry name" value="ETHANOLAMINE UTILIZATION PROTEIN EUTJ"/>
    <property type="match status" value="1"/>
</dbReference>
<dbReference type="eggNOG" id="COG4972">
    <property type="taxonomic scope" value="Bacteria"/>
</dbReference>
<accession>E4Q7C0</accession>
<dbReference type="EMBL" id="CP002219">
    <property type="protein sequence ID" value="ADQ06633.1"/>
    <property type="molecule type" value="Genomic_DNA"/>
</dbReference>
<proteinExistence type="predicted"/>
<dbReference type="Gene3D" id="3.30.1490.300">
    <property type="match status" value="1"/>
</dbReference>
<dbReference type="InterPro" id="IPR005883">
    <property type="entry name" value="PilM"/>
</dbReference>
<sequence>MSKKITIEIGKNYIKILEGTVNKKILISKVFEIESDDDFIRDDSRVEEDILYKLLGEGIVNNNFSKNNVTIVLSGIANILIREMVIPALSPDKTYSLLKFEAKQSFPVNVENFVVDYKQLSFFKEGKTKKQHILMVAVPKKIIEGIINVSERLHLRVKKIDLESNALWRVVSRERGTLKEETATENTFMIVNLMRYYVTVVICKGEKLLLAKTFPFYQLERIFRSEDMSEEVLFTYYGYMLSEVVENVAKFYEFFKIRRHANETLSNIYLTGELCKKMDMRELMKARINSNAIYLENLNVIDTANSLEELNQCSIVTAIGGLLT</sequence>
<gene>
    <name evidence="1" type="ordered locus">Calhy_0904</name>
</gene>
<dbReference type="KEGG" id="chd:Calhy_0904"/>
<evidence type="ECO:0000313" key="2">
    <source>
        <dbReference type="Proteomes" id="UP000006890"/>
    </source>
</evidence>
<dbReference type="SUPFAM" id="SSF53067">
    <property type="entry name" value="Actin-like ATPase domain"/>
    <property type="match status" value="1"/>
</dbReference>
<dbReference type="PANTHER" id="PTHR32432">
    <property type="entry name" value="CELL DIVISION PROTEIN FTSA-RELATED"/>
    <property type="match status" value="1"/>
</dbReference>
<dbReference type="Pfam" id="PF11104">
    <property type="entry name" value="PilM_2"/>
    <property type="match status" value="1"/>
</dbReference>
<protein>
    <submittedName>
        <fullName evidence="1">Tfp pilus assembly protein ATPase PilM-like protein</fullName>
    </submittedName>
</protein>
<keyword evidence="2" id="KW-1185">Reference proteome</keyword>
<organism evidence="1 2">
    <name type="scientific">Caldicellulosiruptor hydrothermalis (strain DSM 18901 / VKM B-2411 / 108)</name>
    <dbReference type="NCBI Taxonomy" id="632292"/>
    <lineage>
        <taxon>Bacteria</taxon>
        <taxon>Bacillati</taxon>
        <taxon>Bacillota</taxon>
        <taxon>Bacillota incertae sedis</taxon>
        <taxon>Caldicellulosiruptorales</taxon>
        <taxon>Caldicellulosiruptoraceae</taxon>
        <taxon>Caldicellulosiruptor</taxon>
    </lineage>
</organism>
<dbReference type="Proteomes" id="UP000006890">
    <property type="component" value="Chromosome"/>
</dbReference>